<dbReference type="PANTHER" id="PTHR31896">
    <property type="entry name" value="FAMILY REGULATORY PROTEIN, PUTATIVE (AFU_ORTHOLOGUE AFUA_3G14730)-RELATED"/>
    <property type="match status" value="1"/>
</dbReference>
<keyword evidence="1" id="KW-0808">Transferase</keyword>
<evidence type="ECO:0000256" key="1">
    <source>
        <dbReference type="ARBA" id="ARBA00022679"/>
    </source>
</evidence>
<gene>
    <name evidence="2" type="ORF">F2Q68_00019099</name>
</gene>
<dbReference type="Pfam" id="PF02458">
    <property type="entry name" value="Transferase"/>
    <property type="match status" value="1"/>
</dbReference>
<accession>A0A8S9FM99</accession>
<name>A0A8S9FM99_BRACR</name>
<evidence type="ECO:0008006" key="4">
    <source>
        <dbReference type="Google" id="ProtNLM"/>
    </source>
</evidence>
<dbReference type="PANTHER" id="PTHR31896:SF53">
    <property type="entry name" value="ACETYLTRANSFERASE"/>
    <property type="match status" value="1"/>
</dbReference>
<sequence>MEDLVVKSTRIVRPRNIANQSISDRVKKINLTPWDLLRLSFCYPQRGLFFHKPDDLDIDTIISKLKTSLSIALNHFYPLAGRLVKEVNEEDNTVSYFISCCDDGSGSGGVKFVHAAAKTLPVSDLINLTPWDLLRLSFCYPQRGLFFHKPDDLDIDTIISKLKTSLSIALNHFYPLAGRLVKEVNEEDNTVSYFISCCDDGSGSGGVKFVHAAAKTIPVSDLVKSGFVDGLLGSFFFPATGIKNYQGVSNPLLMVQVTELKDGIFISCGYNHTVADGKSIWKFINAWSEICSKGSGSVPMDLYLKGWFLDRIEYPIRISDPETEQPSNGASTTSNMLQEIVFRLTKVNVLKLKAKANDEAVSNEDGEISSFQAVLGHIWRSRVKHGGMSREEETHCRVPIDMRQRLNPKLKEDCFGNLVHTGVVTVKIGEMLDHGLGWLAQKVSKVVRSQNDENVKAFGENWVKNVGIPVSVSATLLVTSCPRFNVYGNDFWWGKPIGLRSGPPHSNGKLVVIQGVEEGGLEFQACFPCQVVVKLLCDAEFLEYVDIAS</sequence>
<dbReference type="InterPro" id="IPR051283">
    <property type="entry name" value="Sec_Metabolite_Acyltrans"/>
</dbReference>
<dbReference type="EMBL" id="QGKW02002228">
    <property type="protein sequence ID" value="KAF2534945.1"/>
    <property type="molecule type" value="Genomic_DNA"/>
</dbReference>
<dbReference type="Gene3D" id="3.30.559.10">
    <property type="entry name" value="Chloramphenicol acetyltransferase-like domain"/>
    <property type="match status" value="3"/>
</dbReference>
<evidence type="ECO:0000313" key="3">
    <source>
        <dbReference type="Proteomes" id="UP000712281"/>
    </source>
</evidence>
<reference evidence="2" key="1">
    <citation type="submission" date="2019-12" db="EMBL/GenBank/DDBJ databases">
        <title>Genome sequencing and annotation of Brassica cretica.</title>
        <authorList>
            <person name="Studholme D.J."/>
            <person name="Sarris P.F."/>
        </authorList>
    </citation>
    <scope>NUCLEOTIDE SEQUENCE</scope>
    <source>
        <strain evidence="2">PFS-001/15</strain>
        <tissue evidence="2">Leaf</tissue>
    </source>
</reference>
<organism evidence="2 3">
    <name type="scientific">Brassica cretica</name>
    <name type="common">Mustard</name>
    <dbReference type="NCBI Taxonomy" id="69181"/>
    <lineage>
        <taxon>Eukaryota</taxon>
        <taxon>Viridiplantae</taxon>
        <taxon>Streptophyta</taxon>
        <taxon>Embryophyta</taxon>
        <taxon>Tracheophyta</taxon>
        <taxon>Spermatophyta</taxon>
        <taxon>Magnoliopsida</taxon>
        <taxon>eudicotyledons</taxon>
        <taxon>Gunneridae</taxon>
        <taxon>Pentapetalae</taxon>
        <taxon>rosids</taxon>
        <taxon>malvids</taxon>
        <taxon>Brassicales</taxon>
        <taxon>Brassicaceae</taxon>
        <taxon>Brassiceae</taxon>
        <taxon>Brassica</taxon>
    </lineage>
</organism>
<proteinExistence type="predicted"/>
<dbReference type="AlphaFoldDB" id="A0A8S9FM99"/>
<dbReference type="InterPro" id="IPR023213">
    <property type="entry name" value="CAT-like_dom_sf"/>
</dbReference>
<evidence type="ECO:0000313" key="2">
    <source>
        <dbReference type="EMBL" id="KAF2534945.1"/>
    </source>
</evidence>
<dbReference type="GO" id="GO:0016740">
    <property type="term" value="F:transferase activity"/>
    <property type="evidence" value="ECO:0007669"/>
    <property type="project" value="UniProtKB-KW"/>
</dbReference>
<protein>
    <recommendedName>
        <fullName evidence="4">Transferase family protein</fullName>
    </recommendedName>
</protein>
<comment type="caution">
    <text evidence="2">The sequence shown here is derived from an EMBL/GenBank/DDBJ whole genome shotgun (WGS) entry which is preliminary data.</text>
</comment>
<dbReference type="Proteomes" id="UP000712281">
    <property type="component" value="Unassembled WGS sequence"/>
</dbReference>